<name>A0A1I0PX88_9BACT</name>
<evidence type="ECO:0000313" key="3">
    <source>
        <dbReference type="Proteomes" id="UP000199373"/>
    </source>
</evidence>
<sequence>MNTKRFLIIALAAFLTLGVSASPFHPEEGGESSGIGGVHDKPRKALGVGTEVYVHVSGNSIIVLSSKPLERGHILIYRNGSNTIPYSKMIYMPTQITIITLPQDVVDHMIYGTLIYKNGSVTF</sequence>
<evidence type="ECO:0000313" key="2">
    <source>
        <dbReference type="EMBL" id="SEW19150.1"/>
    </source>
</evidence>
<dbReference type="Proteomes" id="UP000199373">
    <property type="component" value="Unassembled WGS sequence"/>
</dbReference>
<dbReference type="RefSeq" id="WP_091916317.1">
    <property type="nucleotide sequence ID" value="NZ_FOIQ01000005.1"/>
</dbReference>
<organism evidence="2 3">
    <name type="scientific">Prevotella aff. ruminicola Tc2-24</name>
    <dbReference type="NCBI Taxonomy" id="81582"/>
    <lineage>
        <taxon>Bacteria</taxon>
        <taxon>Pseudomonadati</taxon>
        <taxon>Bacteroidota</taxon>
        <taxon>Bacteroidia</taxon>
        <taxon>Bacteroidales</taxon>
        <taxon>Prevotellaceae</taxon>
        <taxon>Prevotella</taxon>
    </lineage>
</organism>
<reference evidence="2 3" key="1">
    <citation type="submission" date="2016-10" db="EMBL/GenBank/DDBJ databases">
        <authorList>
            <person name="de Groot N.N."/>
        </authorList>
    </citation>
    <scope>NUCLEOTIDE SEQUENCE [LARGE SCALE GENOMIC DNA]</scope>
    <source>
        <strain evidence="2 3">TC2-24</strain>
    </source>
</reference>
<dbReference type="EMBL" id="FOIQ01000005">
    <property type="protein sequence ID" value="SEW19150.1"/>
    <property type="molecule type" value="Genomic_DNA"/>
</dbReference>
<proteinExistence type="predicted"/>
<keyword evidence="1" id="KW-0732">Signal</keyword>
<keyword evidence="3" id="KW-1185">Reference proteome</keyword>
<accession>A0A1I0PX88</accession>
<gene>
    <name evidence="2" type="ORF">SAMN04487850_2026</name>
</gene>
<protein>
    <submittedName>
        <fullName evidence="2">Uncharacterized protein</fullName>
    </submittedName>
</protein>
<feature type="chain" id="PRO_5011703974" evidence="1">
    <location>
        <begin position="22"/>
        <end position="123"/>
    </location>
</feature>
<evidence type="ECO:0000256" key="1">
    <source>
        <dbReference type="SAM" id="SignalP"/>
    </source>
</evidence>
<feature type="signal peptide" evidence="1">
    <location>
        <begin position="1"/>
        <end position="21"/>
    </location>
</feature>
<dbReference type="AlphaFoldDB" id="A0A1I0PX88"/>